<dbReference type="RefSeq" id="WP_160546250.1">
    <property type="nucleotide sequence ID" value="NZ_JBHLUU010000128.1"/>
</dbReference>
<evidence type="ECO:0000259" key="15">
    <source>
        <dbReference type="Pfam" id="PF08544"/>
    </source>
</evidence>
<evidence type="ECO:0000256" key="13">
    <source>
        <dbReference type="HAMAP-Rule" id="MF_00384"/>
    </source>
</evidence>
<dbReference type="InterPro" id="IPR000870">
    <property type="entry name" value="Homoserine_kinase"/>
</dbReference>
<dbReference type="HAMAP" id="MF_00384">
    <property type="entry name" value="Homoser_kinase"/>
    <property type="match status" value="1"/>
</dbReference>
<evidence type="ECO:0000313" key="16">
    <source>
        <dbReference type="EMBL" id="MFC0478309.1"/>
    </source>
</evidence>
<comment type="catalytic activity">
    <reaction evidence="11 13">
        <text>L-homoserine + ATP = O-phospho-L-homoserine + ADP + H(+)</text>
        <dbReference type="Rhea" id="RHEA:13985"/>
        <dbReference type="ChEBI" id="CHEBI:15378"/>
        <dbReference type="ChEBI" id="CHEBI:30616"/>
        <dbReference type="ChEBI" id="CHEBI:57476"/>
        <dbReference type="ChEBI" id="CHEBI:57590"/>
        <dbReference type="ChEBI" id="CHEBI:456216"/>
        <dbReference type="EC" id="2.7.1.39"/>
    </reaction>
</comment>
<proteinExistence type="inferred from homology"/>
<keyword evidence="9 13" id="KW-0418">Kinase</keyword>
<dbReference type="PIRSF" id="PIRSF000676">
    <property type="entry name" value="Homoser_kin"/>
    <property type="match status" value="1"/>
</dbReference>
<feature type="domain" description="GHMP kinase C-terminal" evidence="15">
    <location>
        <begin position="204"/>
        <end position="276"/>
    </location>
</feature>
<keyword evidence="17" id="KW-1185">Reference proteome</keyword>
<dbReference type="InterPro" id="IPR036554">
    <property type="entry name" value="GHMP_kinase_C_sf"/>
</dbReference>
<evidence type="ECO:0000256" key="9">
    <source>
        <dbReference type="ARBA" id="ARBA00022777"/>
    </source>
</evidence>
<evidence type="ECO:0000256" key="4">
    <source>
        <dbReference type="ARBA" id="ARBA00017858"/>
    </source>
</evidence>
<evidence type="ECO:0000313" key="17">
    <source>
        <dbReference type="Proteomes" id="UP001589738"/>
    </source>
</evidence>
<dbReference type="GO" id="GO:0004413">
    <property type="term" value="F:homoserine kinase activity"/>
    <property type="evidence" value="ECO:0007669"/>
    <property type="project" value="UniProtKB-EC"/>
</dbReference>
<evidence type="ECO:0000256" key="12">
    <source>
        <dbReference type="ARBA" id="ARBA00049954"/>
    </source>
</evidence>
<keyword evidence="10 13" id="KW-0067">ATP-binding</keyword>
<evidence type="ECO:0000256" key="10">
    <source>
        <dbReference type="ARBA" id="ARBA00022840"/>
    </source>
</evidence>
<reference evidence="16 17" key="1">
    <citation type="submission" date="2024-09" db="EMBL/GenBank/DDBJ databases">
        <authorList>
            <person name="Sun Q."/>
            <person name="Mori K."/>
        </authorList>
    </citation>
    <scope>NUCLEOTIDE SEQUENCE [LARGE SCALE GENOMIC DNA]</scope>
    <source>
        <strain evidence="16 17">CGMCC 1.9126</strain>
    </source>
</reference>
<dbReference type="SUPFAM" id="SSF54211">
    <property type="entry name" value="Ribosomal protein S5 domain 2-like"/>
    <property type="match status" value="1"/>
</dbReference>
<comment type="function">
    <text evidence="12 13">Catalyzes the ATP-dependent phosphorylation of L-homoserine to L-homoserine phosphate.</text>
</comment>
<dbReference type="PANTHER" id="PTHR20861:SF1">
    <property type="entry name" value="HOMOSERINE KINASE"/>
    <property type="match status" value="1"/>
</dbReference>
<dbReference type="Gene3D" id="3.30.70.890">
    <property type="entry name" value="GHMP kinase, C-terminal domain"/>
    <property type="match status" value="1"/>
</dbReference>
<dbReference type="InterPro" id="IPR006204">
    <property type="entry name" value="GHMP_kinase_N_dom"/>
</dbReference>
<comment type="similarity">
    <text evidence="2 13">Belongs to the GHMP kinase family. Homoserine kinase subfamily.</text>
</comment>
<dbReference type="NCBIfam" id="TIGR00191">
    <property type="entry name" value="thrB"/>
    <property type="match status" value="1"/>
</dbReference>
<gene>
    <name evidence="13 16" type="primary">thrB</name>
    <name evidence="16" type="ORF">ACFFHF_24270</name>
</gene>
<dbReference type="InterPro" id="IPR014721">
    <property type="entry name" value="Ribsml_uS5_D2-typ_fold_subgr"/>
</dbReference>
<dbReference type="EC" id="2.7.1.39" evidence="3 13"/>
<dbReference type="EMBL" id="JBHLUU010000128">
    <property type="protein sequence ID" value="MFC0478309.1"/>
    <property type="molecule type" value="Genomic_DNA"/>
</dbReference>
<keyword evidence="7 13" id="KW-0791">Threonine biosynthesis</keyword>
<dbReference type="InterPro" id="IPR006203">
    <property type="entry name" value="GHMP_knse_ATP-bd_CS"/>
</dbReference>
<dbReference type="PANTHER" id="PTHR20861">
    <property type="entry name" value="HOMOSERINE/4-DIPHOSPHOCYTIDYL-2-C-METHYL-D-ERYTHRITOL KINASE"/>
    <property type="match status" value="1"/>
</dbReference>
<dbReference type="Gene3D" id="3.30.230.10">
    <property type="match status" value="1"/>
</dbReference>
<dbReference type="SUPFAM" id="SSF55060">
    <property type="entry name" value="GHMP Kinase, C-terminal domain"/>
    <property type="match status" value="1"/>
</dbReference>
<organism evidence="16 17">
    <name type="scientific">Robertmurraya beringensis</name>
    <dbReference type="NCBI Taxonomy" id="641660"/>
    <lineage>
        <taxon>Bacteria</taxon>
        <taxon>Bacillati</taxon>
        <taxon>Bacillota</taxon>
        <taxon>Bacilli</taxon>
        <taxon>Bacillales</taxon>
        <taxon>Bacillaceae</taxon>
        <taxon>Robertmurraya</taxon>
    </lineage>
</organism>
<evidence type="ECO:0000256" key="2">
    <source>
        <dbReference type="ARBA" id="ARBA00007370"/>
    </source>
</evidence>
<feature type="domain" description="GHMP kinase N-terminal" evidence="14">
    <location>
        <begin position="61"/>
        <end position="143"/>
    </location>
</feature>
<evidence type="ECO:0000256" key="3">
    <source>
        <dbReference type="ARBA" id="ARBA00012078"/>
    </source>
</evidence>
<dbReference type="InterPro" id="IPR013750">
    <property type="entry name" value="GHMP_kinase_C_dom"/>
</dbReference>
<keyword evidence="8 13" id="KW-0547">Nucleotide-binding</keyword>
<keyword evidence="5 13" id="KW-0028">Amino-acid biosynthesis</keyword>
<comment type="caution">
    <text evidence="16">The sequence shown here is derived from an EMBL/GenBank/DDBJ whole genome shotgun (WGS) entry which is preliminary data.</text>
</comment>
<evidence type="ECO:0000259" key="14">
    <source>
        <dbReference type="Pfam" id="PF00288"/>
    </source>
</evidence>
<evidence type="ECO:0000256" key="11">
    <source>
        <dbReference type="ARBA" id="ARBA00049375"/>
    </source>
</evidence>
<keyword evidence="6 13" id="KW-0808">Transferase</keyword>
<dbReference type="PROSITE" id="PS00627">
    <property type="entry name" value="GHMP_KINASES_ATP"/>
    <property type="match status" value="1"/>
</dbReference>
<dbReference type="Pfam" id="PF00288">
    <property type="entry name" value="GHMP_kinases_N"/>
    <property type="match status" value="1"/>
</dbReference>
<dbReference type="Proteomes" id="UP001589738">
    <property type="component" value="Unassembled WGS sequence"/>
</dbReference>
<feature type="binding site" evidence="13">
    <location>
        <begin position="90"/>
        <end position="100"/>
    </location>
    <ligand>
        <name>ATP</name>
        <dbReference type="ChEBI" id="CHEBI:30616"/>
    </ligand>
</feature>
<name>A0ABV6KY94_9BACI</name>
<evidence type="ECO:0000256" key="1">
    <source>
        <dbReference type="ARBA" id="ARBA00005015"/>
    </source>
</evidence>
<dbReference type="Pfam" id="PF08544">
    <property type="entry name" value="GHMP_kinases_C"/>
    <property type="match status" value="1"/>
</dbReference>
<evidence type="ECO:0000256" key="8">
    <source>
        <dbReference type="ARBA" id="ARBA00022741"/>
    </source>
</evidence>
<comment type="subcellular location">
    <subcellularLocation>
        <location evidence="13">Cytoplasm</location>
    </subcellularLocation>
</comment>
<evidence type="ECO:0000256" key="7">
    <source>
        <dbReference type="ARBA" id="ARBA00022697"/>
    </source>
</evidence>
<dbReference type="InterPro" id="IPR020568">
    <property type="entry name" value="Ribosomal_Su5_D2-typ_SF"/>
</dbReference>
<sequence>MSEEAVLIIDVPASTANLGPGFDSVGLALNLYLSLEVEKADKWQVEMLSEELEVFPKDETNFVVSTAIKIADTYGKSLSPCLIKMKSDIPLARGLGSSAAAIVAAIELADQVAELGLSKEEKMKLASVMEGHPDNAGAALYGGLIVGTQIGEEVDFLTYTNLAFDIVMVVPKEELLTKASRGVLPSELSYSTAVRASSVSNVLVAALLQGNLTLAGKMMSKDLFHQPYRKAIVPELEQVEDLALQYGAFGVALSGAGPSVICFVEKGLGQEVIGRMEPYLPHVSFYSLQIDKDGSRVQKKVKRLEK</sequence>
<protein>
    <recommendedName>
        <fullName evidence="4 13">Homoserine kinase</fullName>
        <shortName evidence="13">HK</shortName>
        <shortName evidence="13">HSK</shortName>
        <ecNumber evidence="3 13">2.7.1.39</ecNumber>
    </recommendedName>
</protein>
<keyword evidence="13" id="KW-0963">Cytoplasm</keyword>
<evidence type="ECO:0000256" key="5">
    <source>
        <dbReference type="ARBA" id="ARBA00022605"/>
    </source>
</evidence>
<dbReference type="PRINTS" id="PR00958">
    <property type="entry name" value="HOMSERKINASE"/>
</dbReference>
<evidence type="ECO:0000256" key="6">
    <source>
        <dbReference type="ARBA" id="ARBA00022679"/>
    </source>
</evidence>
<accession>A0ABV6KY94</accession>
<comment type="pathway">
    <text evidence="1 13">Amino-acid biosynthesis; L-threonine biosynthesis; L-threonine from L-aspartate: step 4/5.</text>
</comment>